<dbReference type="Proteomes" id="UP000215914">
    <property type="component" value="Chromosome 9"/>
</dbReference>
<name>A0A251TZI1_HELAN</name>
<reference evidence="1 3" key="1">
    <citation type="journal article" date="2017" name="Nature">
        <title>The sunflower genome provides insights into oil metabolism, flowering and Asterid evolution.</title>
        <authorList>
            <person name="Badouin H."/>
            <person name="Gouzy J."/>
            <person name="Grassa C.J."/>
            <person name="Murat F."/>
            <person name="Staton S.E."/>
            <person name="Cottret L."/>
            <person name="Lelandais-Briere C."/>
            <person name="Owens G.L."/>
            <person name="Carrere S."/>
            <person name="Mayjonade B."/>
            <person name="Legrand L."/>
            <person name="Gill N."/>
            <person name="Kane N.C."/>
            <person name="Bowers J.E."/>
            <person name="Hubner S."/>
            <person name="Bellec A."/>
            <person name="Berard A."/>
            <person name="Berges H."/>
            <person name="Blanchet N."/>
            <person name="Boniface M.C."/>
            <person name="Brunel D."/>
            <person name="Catrice O."/>
            <person name="Chaidir N."/>
            <person name="Claudel C."/>
            <person name="Donnadieu C."/>
            <person name="Faraut T."/>
            <person name="Fievet G."/>
            <person name="Helmstetter N."/>
            <person name="King M."/>
            <person name="Knapp S.J."/>
            <person name="Lai Z."/>
            <person name="Le Paslier M.C."/>
            <person name="Lippi Y."/>
            <person name="Lorenzon L."/>
            <person name="Mandel J.R."/>
            <person name="Marage G."/>
            <person name="Marchand G."/>
            <person name="Marquand E."/>
            <person name="Bret-Mestries E."/>
            <person name="Morien E."/>
            <person name="Nambeesan S."/>
            <person name="Nguyen T."/>
            <person name="Pegot-Espagnet P."/>
            <person name="Pouilly N."/>
            <person name="Raftis F."/>
            <person name="Sallet E."/>
            <person name="Schiex T."/>
            <person name="Thomas J."/>
            <person name="Vandecasteele C."/>
            <person name="Vares D."/>
            <person name="Vear F."/>
            <person name="Vautrin S."/>
            <person name="Crespi M."/>
            <person name="Mangin B."/>
            <person name="Burke J.M."/>
            <person name="Salse J."/>
            <person name="Munos S."/>
            <person name="Vincourt P."/>
            <person name="Rieseberg L.H."/>
            <person name="Langlade N.B."/>
        </authorList>
    </citation>
    <scope>NUCLEOTIDE SEQUENCE [LARGE SCALE GENOMIC DNA]</scope>
    <source>
        <strain evidence="3">cv. SF193</strain>
        <tissue evidence="1">Leaves</tissue>
    </source>
</reference>
<proteinExistence type="predicted"/>
<evidence type="ECO:0000313" key="3">
    <source>
        <dbReference type="Proteomes" id="UP000215914"/>
    </source>
</evidence>
<protein>
    <submittedName>
        <fullName evidence="2">Uncharacterized protein</fullName>
    </submittedName>
</protein>
<dbReference type="EMBL" id="MNCJ02000324">
    <property type="protein sequence ID" value="KAF5792365.1"/>
    <property type="molecule type" value="Genomic_DNA"/>
</dbReference>
<keyword evidence="3" id="KW-1185">Reference proteome</keyword>
<dbReference type="Gramene" id="mRNA:HanXRQr2_Chr09g0405201">
    <property type="protein sequence ID" value="mRNA:HanXRQr2_Chr09g0405201"/>
    <property type="gene ID" value="HanXRQr2_Chr09g0405201"/>
</dbReference>
<reference evidence="1" key="3">
    <citation type="submission" date="2020-06" db="EMBL/GenBank/DDBJ databases">
        <title>Helianthus annuus Genome sequencing and assembly Release 2.</title>
        <authorList>
            <person name="Gouzy J."/>
            <person name="Langlade N."/>
            <person name="Munos S."/>
        </authorList>
    </citation>
    <scope>NUCLEOTIDE SEQUENCE</scope>
    <source>
        <tissue evidence="1">Leaves</tissue>
    </source>
</reference>
<dbReference type="InParanoid" id="A0A251TZI1"/>
<dbReference type="AlphaFoldDB" id="A0A251TZI1"/>
<organism evidence="2 3">
    <name type="scientific">Helianthus annuus</name>
    <name type="common">Common sunflower</name>
    <dbReference type="NCBI Taxonomy" id="4232"/>
    <lineage>
        <taxon>Eukaryota</taxon>
        <taxon>Viridiplantae</taxon>
        <taxon>Streptophyta</taxon>
        <taxon>Embryophyta</taxon>
        <taxon>Tracheophyta</taxon>
        <taxon>Spermatophyta</taxon>
        <taxon>Magnoliopsida</taxon>
        <taxon>eudicotyledons</taxon>
        <taxon>Gunneridae</taxon>
        <taxon>Pentapetalae</taxon>
        <taxon>asterids</taxon>
        <taxon>campanulids</taxon>
        <taxon>Asterales</taxon>
        <taxon>Asteraceae</taxon>
        <taxon>Asteroideae</taxon>
        <taxon>Heliantheae alliance</taxon>
        <taxon>Heliantheae</taxon>
        <taxon>Helianthus</taxon>
    </lineage>
</organism>
<evidence type="ECO:0000313" key="1">
    <source>
        <dbReference type="EMBL" id="KAF5792365.1"/>
    </source>
</evidence>
<dbReference type="EMBL" id="CM007898">
    <property type="protein sequence ID" value="OTG16123.1"/>
    <property type="molecule type" value="Genomic_DNA"/>
</dbReference>
<gene>
    <name evidence="2" type="ORF">HannXRQ_Chr09g0267951</name>
    <name evidence="1" type="ORF">HanXRQr2_Chr09g0405201</name>
</gene>
<sequence length="52" mass="6137">MQLGILHKMYIKSFFLIISDSFQKSLLVEDGFIYDGHHQKKKKTMNEMTNVC</sequence>
<reference evidence="2" key="2">
    <citation type="submission" date="2017-02" db="EMBL/GenBank/DDBJ databases">
        <title>Sunflower complete genome.</title>
        <authorList>
            <person name="Langlade N."/>
            <person name="Munos S."/>
        </authorList>
    </citation>
    <scope>NUCLEOTIDE SEQUENCE [LARGE SCALE GENOMIC DNA]</scope>
    <source>
        <tissue evidence="2">Leaves</tissue>
    </source>
</reference>
<evidence type="ECO:0000313" key="2">
    <source>
        <dbReference type="EMBL" id="OTG16123.1"/>
    </source>
</evidence>
<accession>A0A251TZI1</accession>